<dbReference type="EMBL" id="CP106679">
    <property type="protein sequence ID" value="UXP32551.1"/>
    <property type="molecule type" value="Genomic_DNA"/>
</dbReference>
<feature type="transmembrane region" description="Helical" evidence="1">
    <location>
        <begin position="36"/>
        <end position="52"/>
    </location>
</feature>
<dbReference type="RefSeq" id="WP_262309986.1">
    <property type="nucleotide sequence ID" value="NZ_CP106679.1"/>
</dbReference>
<keyword evidence="1" id="KW-1133">Transmembrane helix</keyword>
<name>A0ABY6CPW0_9BACT</name>
<dbReference type="Proteomes" id="UP001065174">
    <property type="component" value="Chromosome"/>
</dbReference>
<accession>A0ABY6CPW0</accession>
<protein>
    <submittedName>
        <fullName evidence="2">Uncharacterized protein</fullName>
    </submittedName>
</protein>
<evidence type="ECO:0000256" key="1">
    <source>
        <dbReference type="SAM" id="Phobius"/>
    </source>
</evidence>
<gene>
    <name evidence="2" type="ORF">N6H18_00985</name>
</gene>
<organism evidence="2 3">
    <name type="scientific">Reichenbachiella agarivorans</name>
    <dbReference type="NCBI Taxonomy" id="2979464"/>
    <lineage>
        <taxon>Bacteria</taxon>
        <taxon>Pseudomonadati</taxon>
        <taxon>Bacteroidota</taxon>
        <taxon>Cytophagia</taxon>
        <taxon>Cytophagales</taxon>
        <taxon>Reichenbachiellaceae</taxon>
        <taxon>Reichenbachiella</taxon>
    </lineage>
</organism>
<keyword evidence="1" id="KW-0812">Transmembrane</keyword>
<feature type="transmembrane region" description="Helical" evidence="1">
    <location>
        <begin position="12"/>
        <end position="30"/>
    </location>
</feature>
<proteinExistence type="predicted"/>
<keyword evidence="3" id="KW-1185">Reference proteome</keyword>
<evidence type="ECO:0000313" key="3">
    <source>
        <dbReference type="Proteomes" id="UP001065174"/>
    </source>
</evidence>
<evidence type="ECO:0000313" key="2">
    <source>
        <dbReference type="EMBL" id="UXP32551.1"/>
    </source>
</evidence>
<keyword evidence="1" id="KW-0472">Membrane</keyword>
<sequence>MSSQTKSTLKLIAILLVLMMVLMHLNLVIIPVLVSYKFWIVVGAFILLLIAAF</sequence>
<reference evidence="2" key="1">
    <citation type="submission" date="2022-09" db="EMBL/GenBank/DDBJ databases">
        <title>Comparative genomics and taxonomic characterization of three novel marine species of genus Reichenbachiella exhibiting antioxidant and polysaccharide degradation activities.</title>
        <authorList>
            <person name="Muhammad N."/>
            <person name="Lee Y.-J."/>
            <person name="Ko J."/>
            <person name="Kim S.-G."/>
        </authorList>
    </citation>
    <scope>NUCLEOTIDE SEQUENCE</scope>
    <source>
        <strain evidence="2">BKB1-1</strain>
    </source>
</reference>